<organism evidence="1 2">
    <name type="scientific">Pseudobacteriovorax antillogorgiicola</name>
    <dbReference type="NCBI Taxonomy" id="1513793"/>
    <lineage>
        <taxon>Bacteria</taxon>
        <taxon>Pseudomonadati</taxon>
        <taxon>Bdellovibrionota</taxon>
        <taxon>Oligoflexia</taxon>
        <taxon>Oligoflexales</taxon>
        <taxon>Pseudobacteriovoracaceae</taxon>
        <taxon>Pseudobacteriovorax</taxon>
    </lineage>
</organism>
<proteinExistence type="predicted"/>
<reference evidence="2" key="1">
    <citation type="submission" date="2017-04" db="EMBL/GenBank/DDBJ databases">
        <authorList>
            <person name="Varghese N."/>
            <person name="Submissions S."/>
        </authorList>
    </citation>
    <scope>NUCLEOTIDE SEQUENCE [LARGE SCALE GENOMIC DNA]</scope>
    <source>
        <strain evidence="2">RKEM611</strain>
    </source>
</reference>
<evidence type="ECO:0000313" key="1">
    <source>
        <dbReference type="EMBL" id="SMF84371.1"/>
    </source>
</evidence>
<dbReference type="Proteomes" id="UP000192907">
    <property type="component" value="Unassembled WGS sequence"/>
</dbReference>
<gene>
    <name evidence="1" type="ORF">SAMN06296036_1543</name>
</gene>
<dbReference type="AlphaFoldDB" id="A0A1Y6CXP2"/>
<keyword evidence="2" id="KW-1185">Reference proteome</keyword>
<accession>A0A1Y6CXP2</accession>
<protein>
    <submittedName>
        <fullName evidence="1">Uncharacterized protein</fullName>
    </submittedName>
</protein>
<sequence>MLDLEEFKLFLRQTIGKEGLELLHRNGFESDELSSVFHQFFSQELGVEEIASTLEISSSHAMSCLLKSSLIVAKAYCLVNQEKQ</sequence>
<dbReference type="EMBL" id="FWZT01000054">
    <property type="protein sequence ID" value="SMF84371.1"/>
    <property type="molecule type" value="Genomic_DNA"/>
</dbReference>
<name>A0A1Y6CXP2_9BACT</name>
<evidence type="ECO:0000313" key="2">
    <source>
        <dbReference type="Proteomes" id="UP000192907"/>
    </source>
</evidence>
<dbReference type="RefSeq" id="WP_132325729.1">
    <property type="nucleotide sequence ID" value="NZ_FWZT01000054.1"/>
</dbReference>